<evidence type="ECO:0000256" key="1">
    <source>
        <dbReference type="SAM" id="MobiDB-lite"/>
    </source>
</evidence>
<accession>B8HYT2</accession>
<feature type="region of interest" description="Disordered" evidence="1">
    <location>
        <begin position="505"/>
        <end position="529"/>
    </location>
</feature>
<keyword evidence="3" id="KW-0614">Plasmid</keyword>
<feature type="compositionally biased region" description="Pro residues" evidence="1">
    <location>
        <begin position="474"/>
        <end position="485"/>
    </location>
</feature>
<dbReference type="Pfam" id="PF12770">
    <property type="entry name" value="CHAT"/>
    <property type="match status" value="1"/>
</dbReference>
<dbReference type="HOGENOM" id="CLU_494963_0_0_3"/>
<feature type="compositionally biased region" description="Polar residues" evidence="1">
    <location>
        <begin position="517"/>
        <end position="529"/>
    </location>
</feature>
<evidence type="ECO:0000313" key="3">
    <source>
        <dbReference type="EMBL" id="ACL47580.1"/>
    </source>
</evidence>
<protein>
    <recommendedName>
        <fullName evidence="2">CHAT domain-containing protein</fullName>
    </recommendedName>
</protein>
<dbReference type="KEGG" id="cyn:Cyan7425_5318"/>
<feature type="region of interest" description="Disordered" evidence="1">
    <location>
        <begin position="470"/>
        <end position="492"/>
    </location>
</feature>
<geneLocation type="plasmid" evidence="3">
    <name>pP742501</name>
</geneLocation>
<reference evidence="3" key="1">
    <citation type="submission" date="2009-01" db="EMBL/GenBank/DDBJ databases">
        <title>Complete sequence of plasmid1 Cyanothece sp. PCC 7425.</title>
        <authorList>
            <consortium name="US DOE Joint Genome Institute"/>
            <person name="Lucas S."/>
            <person name="Copeland A."/>
            <person name="Lapidus A."/>
            <person name="Glavina del Rio T."/>
            <person name="Dalin E."/>
            <person name="Tice H."/>
            <person name="Bruce D."/>
            <person name="Goodwin L."/>
            <person name="Pitluck S."/>
            <person name="Sims D."/>
            <person name="Meineke L."/>
            <person name="Brettin T."/>
            <person name="Detter J.C."/>
            <person name="Han C."/>
            <person name="Larimer F."/>
            <person name="Land M."/>
            <person name="Hauser L."/>
            <person name="Kyrpides N."/>
            <person name="Ovchinnikova G."/>
            <person name="Liberton M."/>
            <person name="Stoeckel J."/>
            <person name="Banerjee A."/>
            <person name="Singh A."/>
            <person name="Page L."/>
            <person name="Sato H."/>
            <person name="Zhao L."/>
            <person name="Sherman L."/>
            <person name="Pakrasi H."/>
            <person name="Richardson P."/>
        </authorList>
    </citation>
    <scope>NUCLEOTIDE SEQUENCE</scope>
    <source>
        <strain evidence="3">PCC 7425</strain>
        <plasmid evidence="3">pP742501</plasmid>
    </source>
</reference>
<organism evidence="3">
    <name type="scientific">Cyanothece sp. (strain PCC 7425 / ATCC 29141)</name>
    <dbReference type="NCBI Taxonomy" id="395961"/>
    <lineage>
        <taxon>Bacteria</taxon>
        <taxon>Bacillati</taxon>
        <taxon>Cyanobacteriota</taxon>
        <taxon>Cyanophyceae</taxon>
        <taxon>Gomontiellales</taxon>
        <taxon>Cyanothecaceae</taxon>
        <taxon>Cyanothece</taxon>
    </lineage>
</organism>
<dbReference type="EMBL" id="CP001345">
    <property type="protein sequence ID" value="ACL47580.1"/>
    <property type="molecule type" value="Genomic_DNA"/>
</dbReference>
<sequence>MGKVAVLKLGTGSFEEGFPVTLRLSEDAPLHLLLEVDGQLPPCPGVWDCYCQWQTGYNQIAKNLRLGAPTGQVVQVRYTEPAETYRLIALNLRKQLNQWLNSGYSGFQSVRDRLLIHLNPQEEIRFIIQTQDLNLWRIPWHLWDLIEAYPHAEIAVSSPQYEKPENIERPRKKYVKILAILGNAAGIDVSADRQVLQQLRHAKVTFLAEPQRSQLHLLRDESWDILFFAGHSQKGKLKINQQDEITIDELKSTLVRAVSNGLQLAIFNSCDGLELARDIADLKIPQTIVMREPVPDQLAQEFLKYLLNFYSHGHSLYSSVRESRERLREFHDLEAYIPGVSWLPIIYQNPSTVPVSWQQLHERLAEPSYKHSIKNKWKWLIYLPPIFLTSLIAYSLIRSIYDENSNENYHEFMKLAYDGMKKAKSENNYHYYHNTFINFRKALELRPLDPYAWYGLLDTGFDLFQKTPEKGSPVYPPSSPLPKSTPSPANRSFANKEIPKVFPVKHPISPQELKPRSLSSTKASSNTKLSSGHLEKYLETVSLQDSLVQW</sequence>
<gene>
    <name evidence="3" type="ordered locus">Cyan7425_5318</name>
</gene>
<feature type="domain" description="CHAT" evidence="2">
    <location>
        <begin position="192"/>
        <end position="329"/>
    </location>
</feature>
<dbReference type="OrthoDB" id="444941at2"/>
<dbReference type="AlphaFoldDB" id="B8HYT2"/>
<dbReference type="InterPro" id="IPR024983">
    <property type="entry name" value="CHAT_dom"/>
</dbReference>
<evidence type="ECO:0000259" key="2">
    <source>
        <dbReference type="Pfam" id="PF12770"/>
    </source>
</evidence>
<name>B8HYT2_CYAP4</name>
<proteinExistence type="predicted"/>